<evidence type="ECO:0000313" key="4">
    <source>
        <dbReference type="Proteomes" id="UP000535182"/>
    </source>
</evidence>
<comment type="caution">
    <text evidence="3">The sequence shown here is derived from an EMBL/GenBank/DDBJ whole genome shotgun (WGS) entry which is preliminary data.</text>
</comment>
<name>A0A9X0QG67_9BACT</name>
<protein>
    <submittedName>
        <fullName evidence="3">Anti-sigma factor RsiW</fullName>
    </submittedName>
</protein>
<organism evidence="3 4">
    <name type="scientific">Tunturiibacter gelidiferens</name>
    <dbReference type="NCBI Taxonomy" id="3069689"/>
    <lineage>
        <taxon>Bacteria</taxon>
        <taxon>Pseudomonadati</taxon>
        <taxon>Acidobacteriota</taxon>
        <taxon>Terriglobia</taxon>
        <taxon>Terriglobales</taxon>
        <taxon>Acidobacteriaceae</taxon>
        <taxon>Tunturiibacter</taxon>
    </lineage>
</organism>
<evidence type="ECO:0000259" key="2">
    <source>
        <dbReference type="Pfam" id="PF13490"/>
    </source>
</evidence>
<feature type="domain" description="Putative zinc-finger" evidence="2">
    <location>
        <begin position="10"/>
        <end position="37"/>
    </location>
</feature>
<gene>
    <name evidence="3" type="ORF">HDF14_003399</name>
</gene>
<dbReference type="AlphaFoldDB" id="A0A9X0QG67"/>
<keyword evidence="1" id="KW-0812">Transmembrane</keyword>
<proteinExistence type="predicted"/>
<accession>A0A9X0QG67</accession>
<dbReference type="RefSeq" id="WP_183978554.1">
    <property type="nucleotide sequence ID" value="NZ_JACHEB010000007.1"/>
</dbReference>
<reference evidence="3 4" key="1">
    <citation type="submission" date="2020-08" db="EMBL/GenBank/DDBJ databases">
        <title>Genomic Encyclopedia of Type Strains, Phase IV (KMG-V): Genome sequencing to study the core and pangenomes of soil and plant-associated prokaryotes.</title>
        <authorList>
            <person name="Whitman W."/>
        </authorList>
    </citation>
    <scope>NUCLEOTIDE SEQUENCE [LARGE SCALE GENOMIC DNA]</scope>
    <source>
        <strain evidence="3 4">X5P2</strain>
    </source>
</reference>
<keyword evidence="1" id="KW-0472">Membrane</keyword>
<dbReference type="Pfam" id="PF13490">
    <property type="entry name" value="zf-HC2"/>
    <property type="match status" value="1"/>
</dbReference>
<dbReference type="InterPro" id="IPR027383">
    <property type="entry name" value="Znf_put"/>
</dbReference>
<feature type="transmembrane region" description="Helical" evidence="1">
    <location>
        <begin position="104"/>
        <end position="123"/>
    </location>
</feature>
<dbReference type="Gene3D" id="1.10.10.1320">
    <property type="entry name" value="Anti-sigma factor, zinc-finger domain"/>
    <property type="match status" value="1"/>
</dbReference>
<dbReference type="EMBL" id="JACHEB010000007">
    <property type="protein sequence ID" value="MBB5329777.1"/>
    <property type="molecule type" value="Genomic_DNA"/>
</dbReference>
<sequence>MNSDDEHSHNVSLHLDNELSDQELEDFRAHLADCADCKSQLEEEQALADLLHRSRPLYRASDELRARVIAAQDVSVSGHVPERLHRRVLRLLKQSMGPGELTAFPWRAVATIAFVFVLGMVFVPTIARHARAASYVDTALTTHRNYLDGKLPLEINSESPEEVTAWFAGKVPFDFRLPTSQLLPNDQPAYRQVGARLVSYGNSYAALVSFAMKNDRISLLVASSKSAEAYGGEEIVSRGLTFHYQTKGGFNVITWTTHGLTYALVSSLHTSASRSCLVCHQNMADKGEFREQ</sequence>
<keyword evidence="4" id="KW-1185">Reference proteome</keyword>
<dbReference type="InterPro" id="IPR041916">
    <property type="entry name" value="Anti_sigma_zinc_sf"/>
</dbReference>
<evidence type="ECO:0000313" key="3">
    <source>
        <dbReference type="EMBL" id="MBB5329777.1"/>
    </source>
</evidence>
<keyword evidence="1" id="KW-1133">Transmembrane helix</keyword>
<dbReference type="Proteomes" id="UP000535182">
    <property type="component" value="Unassembled WGS sequence"/>
</dbReference>
<evidence type="ECO:0000256" key="1">
    <source>
        <dbReference type="SAM" id="Phobius"/>
    </source>
</evidence>